<organism evidence="1 2">
    <name type="scientific">Clostridium botulinum B2 450</name>
    <dbReference type="NCBI Taxonomy" id="1379739"/>
    <lineage>
        <taxon>Bacteria</taxon>
        <taxon>Bacillati</taxon>
        <taxon>Bacillota</taxon>
        <taxon>Clostridia</taxon>
        <taxon>Eubacteriales</taxon>
        <taxon>Clostridiaceae</taxon>
        <taxon>Clostridium</taxon>
    </lineage>
</organism>
<dbReference type="InterPro" id="IPR017587">
    <property type="entry name" value="YqeC"/>
</dbReference>
<name>A0A0D1BWB7_CLOBO</name>
<reference evidence="1 2" key="1">
    <citation type="submission" date="2014-06" db="EMBL/GenBank/DDBJ databases">
        <title>Genome characterization of distinct group I Clostridium botulinum lineages.</title>
        <authorList>
            <person name="Giordani F."/>
            <person name="Anselmo A."/>
            <person name="Fillo S."/>
            <person name="Palozzi A.M."/>
            <person name="Fortunato A."/>
            <person name="Gentile B."/>
            <person name="Ciammaruconi A."/>
            <person name="Anniballi F."/>
            <person name="De Medici D."/>
            <person name="Lista F."/>
        </authorList>
    </citation>
    <scope>NUCLEOTIDE SEQUENCE [LARGE SCALE GENOMIC DNA]</scope>
    <source>
        <strain evidence="1 2">B2 450</strain>
    </source>
</reference>
<dbReference type="Pfam" id="PF19842">
    <property type="entry name" value="YqeC"/>
    <property type="match status" value="1"/>
</dbReference>
<dbReference type="AlphaFoldDB" id="A0A0D1BWB7"/>
<evidence type="ECO:0000313" key="2">
    <source>
        <dbReference type="Proteomes" id="UP000032250"/>
    </source>
</evidence>
<accession>A0A0D1BWB7</accession>
<dbReference type="EMBL" id="JXSU01000007">
    <property type="protein sequence ID" value="KIS24680.1"/>
    <property type="molecule type" value="Genomic_DNA"/>
</dbReference>
<gene>
    <name evidence="1" type="ORF">N495_14245</name>
</gene>
<protein>
    <submittedName>
        <fullName evidence="1">Hydroxylase</fullName>
    </submittedName>
</protein>
<dbReference type="HOGENOM" id="CLU_068045_2_1_9"/>
<dbReference type="PATRIC" id="fig|1379739.3.peg.3242"/>
<dbReference type="Proteomes" id="UP000032250">
    <property type="component" value="Unassembled WGS sequence"/>
</dbReference>
<evidence type="ECO:0000313" key="1">
    <source>
        <dbReference type="EMBL" id="KIS24680.1"/>
    </source>
</evidence>
<comment type="caution">
    <text evidence="1">The sequence shown here is derived from an EMBL/GenBank/DDBJ whole genome shotgun (WGS) entry which is preliminary data.</text>
</comment>
<dbReference type="RefSeq" id="WP_003484080.1">
    <property type="nucleotide sequence ID" value="NZ_JXSU01000007.1"/>
</dbReference>
<proteinExistence type="predicted"/>
<dbReference type="NCBIfam" id="TIGR03172">
    <property type="entry name" value="selenium cofactor biosynthesis protein YqeC"/>
    <property type="match status" value="1"/>
</dbReference>
<sequence length="245" mass="28076">MFISDILNFKKGSIISIVGAGGKTSLMFNLSEELRPNNKVLSTTTTKIYNPDKIYYDFICIGEKNCYIYDHLKQNGVYVYGKYIHNDNKLIGFSKNFLDEKFKYFDYSIIEADGSKRKPIKGWKDAEPVICRNTNKTIGVLDISCINKIINDFNVHRVSYFLKITNGKLGEKISIPMISSLIAHPLGLFKDSLGERILFINKVETQHDIFLSYELIKHILTISNSFIDKIVIGSLKEKNYNLISF</sequence>
<dbReference type="OrthoDB" id="368187at2"/>